<dbReference type="SUPFAM" id="SSF55174">
    <property type="entry name" value="Alpha-L RNA-binding motif"/>
    <property type="match status" value="1"/>
</dbReference>
<dbReference type="PROSITE" id="PS50889">
    <property type="entry name" value="S4"/>
    <property type="match status" value="1"/>
</dbReference>
<dbReference type="Gene3D" id="3.10.290.10">
    <property type="entry name" value="RNA-binding S4 domain"/>
    <property type="match status" value="1"/>
</dbReference>
<keyword evidence="1" id="KW-0694">RNA-binding</keyword>
<sequence length="68" mass="7541">MDKIKINGEFIQLDKLLKLSAVVQTGGHAKFLITSGEVTVNGEVETRRGKKIYKGDRVQVEGELIEVI</sequence>
<dbReference type="CDD" id="cd00165">
    <property type="entry name" value="S4"/>
    <property type="match status" value="1"/>
</dbReference>
<dbReference type="InterPro" id="IPR014330">
    <property type="entry name" value="RNA-bd_S4-rel_YaaA"/>
</dbReference>
<proteinExistence type="predicted"/>
<keyword evidence="3" id="KW-1185">Reference proteome</keyword>
<dbReference type="OrthoDB" id="9811532at2"/>
<accession>A0A267MFS5</accession>
<dbReference type="Proteomes" id="UP000216024">
    <property type="component" value="Unassembled WGS sequence"/>
</dbReference>
<reference evidence="2 3" key="1">
    <citation type="submission" date="2017-06" db="EMBL/GenBank/DDBJ databases">
        <title>Draft genome sequence of anaerobic fermentative bacterium Anaeromicrobium sediminis DY2726D isolated from West Pacific Ocean sediments.</title>
        <authorList>
            <person name="Zeng X."/>
        </authorList>
    </citation>
    <scope>NUCLEOTIDE SEQUENCE [LARGE SCALE GENOMIC DNA]</scope>
    <source>
        <strain evidence="2 3">DY2726D</strain>
    </source>
</reference>
<organism evidence="2 3">
    <name type="scientific">Anaeromicrobium sediminis</name>
    <dbReference type="NCBI Taxonomy" id="1478221"/>
    <lineage>
        <taxon>Bacteria</taxon>
        <taxon>Bacillati</taxon>
        <taxon>Bacillota</taxon>
        <taxon>Clostridia</taxon>
        <taxon>Peptostreptococcales</taxon>
        <taxon>Thermotaleaceae</taxon>
        <taxon>Anaeromicrobium</taxon>
    </lineage>
</organism>
<dbReference type="GO" id="GO:0003723">
    <property type="term" value="F:RNA binding"/>
    <property type="evidence" value="ECO:0007669"/>
    <property type="project" value="UniProtKB-KW"/>
</dbReference>
<dbReference type="Pfam" id="PF13275">
    <property type="entry name" value="S4_2"/>
    <property type="match status" value="1"/>
</dbReference>
<evidence type="ECO:0000313" key="2">
    <source>
        <dbReference type="EMBL" id="PAB58431.1"/>
    </source>
</evidence>
<gene>
    <name evidence="2" type="ORF">CCE28_15075</name>
</gene>
<dbReference type="AlphaFoldDB" id="A0A267MFS5"/>
<dbReference type="NCBIfam" id="TIGR02988">
    <property type="entry name" value="YaaA_near_RecF"/>
    <property type="match status" value="1"/>
</dbReference>
<dbReference type="EMBL" id="NIBG01000015">
    <property type="protein sequence ID" value="PAB58431.1"/>
    <property type="molecule type" value="Genomic_DNA"/>
</dbReference>
<dbReference type="InterPro" id="IPR036986">
    <property type="entry name" value="S4_RNA-bd_sf"/>
</dbReference>
<comment type="caution">
    <text evidence="2">The sequence shown here is derived from an EMBL/GenBank/DDBJ whole genome shotgun (WGS) entry which is preliminary data.</text>
</comment>
<evidence type="ECO:0000313" key="3">
    <source>
        <dbReference type="Proteomes" id="UP000216024"/>
    </source>
</evidence>
<name>A0A267MFS5_9FIRM</name>
<dbReference type="RefSeq" id="WP_095134561.1">
    <property type="nucleotide sequence ID" value="NZ_NIBG01000015.1"/>
</dbReference>
<protein>
    <submittedName>
        <fullName evidence="2">RNA-binding protein</fullName>
    </submittedName>
</protein>
<evidence type="ECO:0000256" key="1">
    <source>
        <dbReference type="PROSITE-ProRule" id="PRU00182"/>
    </source>
</evidence>